<evidence type="ECO:0000259" key="1">
    <source>
        <dbReference type="Pfam" id="PF01609"/>
    </source>
</evidence>
<accession>K6WFV8</accession>
<dbReference type="EMBL" id="BAHD01000108">
    <property type="protein sequence ID" value="GAB98175.1"/>
    <property type="molecule type" value="Genomic_DNA"/>
</dbReference>
<dbReference type="STRING" id="1184609.KILIM_108_00090"/>
<evidence type="ECO:0000313" key="2">
    <source>
        <dbReference type="EMBL" id="GAB98175.1"/>
    </source>
</evidence>
<proteinExistence type="predicted"/>
<dbReference type="Proteomes" id="UP000008366">
    <property type="component" value="Unassembled WGS sequence"/>
</dbReference>
<gene>
    <name evidence="2" type="ORF">KILIM_108_00090</name>
</gene>
<feature type="domain" description="Transposase IS4-like" evidence="1">
    <location>
        <begin position="175"/>
        <end position="466"/>
    </location>
</feature>
<keyword evidence="3" id="KW-1185">Reference proteome</keyword>
<dbReference type="InterPro" id="IPR047654">
    <property type="entry name" value="IS1634_transpos"/>
</dbReference>
<dbReference type="eggNOG" id="COG5421">
    <property type="taxonomic scope" value="Bacteria"/>
</dbReference>
<dbReference type="GO" id="GO:0006313">
    <property type="term" value="P:DNA transposition"/>
    <property type="evidence" value="ECO:0007669"/>
    <property type="project" value="InterPro"/>
</dbReference>
<dbReference type="GO" id="GO:0004803">
    <property type="term" value="F:transposase activity"/>
    <property type="evidence" value="ECO:0007669"/>
    <property type="project" value="InterPro"/>
</dbReference>
<dbReference type="PANTHER" id="PTHR34614:SF2">
    <property type="entry name" value="TRANSPOSASE IS4-LIKE DOMAIN-CONTAINING PROTEIN"/>
    <property type="match status" value="1"/>
</dbReference>
<dbReference type="RefSeq" id="WP_006594707.1">
    <property type="nucleotide sequence ID" value="NZ_BAHD01000108.1"/>
</dbReference>
<sequence>MVALVVFIRRSAGRSGATKVQIAERRAGRNVILEHIGTAHDEAELAVLMQIARERIRPGQEALDLGLDDAPAGTGRARGVITSKRCALLWDVLTSAYARLGFDVLGDDAFMQLVLARLVEPTSKADSVRVLEEIGVPHVDVRTFFRALDRAVHRDYRGQIAAACFAHAARHGDLTLVLYDVTTLYFEAEYEDELRKVGYSKERRVDPQVVVGLLVDRGGFPLEITCWEGNKAETATILPTIRAFQERHGVADMVVVADAGMLSSSNLKALDEANVRFIVGSRQTKAPADLASHFRWHGDAFTDGQIIDTITPRHAGATSENDTHLRDEPVWAPQTHPKSWRAVWAYSSKRSARDNKTLTAQENRARAVVAGERPARKPRFVMIKGDAAVLNEKDLARARSLVGLKGYVTNIPADVMPASEVIASYHDLWRVEQSFRMSKSDLRARPIFHHERDAIEAHLTVVVTALAVARHLQELTGLSLKKIIRALRPLQEITVSIAGHEHLAADPLTPAAKHILKSTAHPQEK</sequence>
<comment type="caution">
    <text evidence="2">The sequence shown here is derived from an EMBL/GenBank/DDBJ whole genome shotgun (WGS) entry which is preliminary data.</text>
</comment>
<dbReference type="AlphaFoldDB" id="K6WFV8"/>
<dbReference type="NCBIfam" id="NF033559">
    <property type="entry name" value="transpos_IS1634"/>
    <property type="match status" value="1"/>
</dbReference>
<dbReference type="OrthoDB" id="3722616at2"/>
<dbReference type="SUPFAM" id="SSF53098">
    <property type="entry name" value="Ribonuclease H-like"/>
    <property type="match status" value="1"/>
</dbReference>
<protein>
    <submittedName>
        <fullName evidence="2">Putative transposase</fullName>
    </submittedName>
</protein>
<dbReference type="InterPro" id="IPR012337">
    <property type="entry name" value="RNaseH-like_sf"/>
</dbReference>
<dbReference type="PANTHER" id="PTHR34614">
    <property type="match status" value="1"/>
</dbReference>
<name>K6WFV8_9MICO</name>
<evidence type="ECO:0000313" key="3">
    <source>
        <dbReference type="Proteomes" id="UP000008366"/>
    </source>
</evidence>
<organism evidence="2 3">
    <name type="scientific">Kineosphaera limosa NBRC 100340</name>
    <dbReference type="NCBI Taxonomy" id="1184609"/>
    <lineage>
        <taxon>Bacteria</taxon>
        <taxon>Bacillati</taxon>
        <taxon>Actinomycetota</taxon>
        <taxon>Actinomycetes</taxon>
        <taxon>Micrococcales</taxon>
        <taxon>Dermatophilaceae</taxon>
        <taxon>Kineosphaera</taxon>
    </lineage>
</organism>
<dbReference type="Pfam" id="PF01609">
    <property type="entry name" value="DDE_Tnp_1"/>
    <property type="match status" value="1"/>
</dbReference>
<reference evidence="2 3" key="1">
    <citation type="submission" date="2012-08" db="EMBL/GenBank/DDBJ databases">
        <title>Whole genome shotgun sequence of Kineosphaera limosa NBRC 100340.</title>
        <authorList>
            <person name="Yoshida I."/>
            <person name="Isaki S."/>
            <person name="Hosoyama A."/>
            <person name="Tsuchikane K."/>
            <person name="Katsumata H."/>
            <person name="Ando Y."/>
            <person name="Ohji S."/>
            <person name="Hamada M."/>
            <person name="Tamura T."/>
            <person name="Yamazoe A."/>
            <person name="Yamazaki S."/>
            <person name="Fujita N."/>
        </authorList>
    </citation>
    <scope>NUCLEOTIDE SEQUENCE [LARGE SCALE GENOMIC DNA]</scope>
    <source>
        <strain evidence="2 3">NBRC 100340</strain>
    </source>
</reference>
<dbReference type="InterPro" id="IPR002559">
    <property type="entry name" value="Transposase_11"/>
</dbReference>
<dbReference type="GO" id="GO:0003677">
    <property type="term" value="F:DNA binding"/>
    <property type="evidence" value="ECO:0007669"/>
    <property type="project" value="InterPro"/>
</dbReference>